<evidence type="ECO:0000313" key="1">
    <source>
        <dbReference type="EMBL" id="MCV2877761.1"/>
    </source>
</evidence>
<dbReference type="Proteomes" id="UP001526166">
    <property type="component" value="Unassembled WGS sequence"/>
</dbReference>
<protein>
    <recommendedName>
        <fullName evidence="3">Lipoprotein</fullName>
    </recommendedName>
</protein>
<evidence type="ECO:0000313" key="2">
    <source>
        <dbReference type="Proteomes" id="UP001526166"/>
    </source>
</evidence>
<reference evidence="1 2" key="1">
    <citation type="submission" date="2022-10" db="EMBL/GenBank/DDBJ databases">
        <title>Sinirhodobacter sp. nov., isolated from ocean surface sediments.</title>
        <authorList>
            <person name="He W."/>
            <person name="Wang L."/>
            <person name="Zhang D.-F."/>
        </authorList>
    </citation>
    <scope>NUCLEOTIDE SEQUENCE [LARGE SCALE GENOMIC DNA]</scope>
    <source>
        <strain evidence="1 2">WL0115</strain>
    </source>
</reference>
<dbReference type="EMBL" id="JAOWKW010000002">
    <property type="protein sequence ID" value="MCV2877761.1"/>
    <property type="molecule type" value="Genomic_DNA"/>
</dbReference>
<proteinExistence type="predicted"/>
<organism evidence="1 2">
    <name type="scientific">Sedimentimonas flavescens</name>
    <dbReference type="NCBI Taxonomy" id="2851012"/>
    <lineage>
        <taxon>Bacteria</taxon>
        <taxon>Pseudomonadati</taxon>
        <taxon>Pseudomonadota</taxon>
        <taxon>Alphaproteobacteria</taxon>
        <taxon>Rhodobacterales</taxon>
        <taxon>Rhodobacter group</taxon>
        <taxon>Sedimentimonas</taxon>
    </lineage>
</organism>
<dbReference type="RefSeq" id="WP_260011668.1">
    <property type="nucleotide sequence ID" value="NZ_JAOALJ010000001.1"/>
</dbReference>
<accession>A0ABT2ZVT8</accession>
<dbReference type="PROSITE" id="PS51257">
    <property type="entry name" value="PROKAR_LIPOPROTEIN"/>
    <property type="match status" value="1"/>
</dbReference>
<name>A0ABT2ZVT8_9RHOB</name>
<gene>
    <name evidence="1" type="ORF">OE699_02760</name>
</gene>
<comment type="caution">
    <text evidence="1">The sequence shown here is derived from an EMBL/GenBank/DDBJ whole genome shotgun (WGS) entry which is preliminary data.</text>
</comment>
<evidence type="ECO:0008006" key="3">
    <source>
        <dbReference type="Google" id="ProtNLM"/>
    </source>
</evidence>
<keyword evidence="2" id="KW-1185">Reference proteome</keyword>
<sequence>MTFKLMHMAVPVIAVALQGCGGGAEMQAALRDGIPLVNVIREPSGKETVLTGTIQPKMDFTSTFSTRSADGIECRGEFSNRGVGTVNCTNGWQLALQIPSNLYGTMNGSYVEAVDGIGTAVGWGSDADAEKLRKLM</sequence>